<dbReference type="NCBIfam" id="TIGR01681">
    <property type="entry name" value="HAD-SF-IIIC"/>
    <property type="match status" value="1"/>
</dbReference>
<dbReference type="InterPro" id="IPR036412">
    <property type="entry name" value="HAD-like_sf"/>
</dbReference>
<dbReference type="InterPro" id="IPR016181">
    <property type="entry name" value="Acyl_CoA_acyltransferase"/>
</dbReference>
<gene>
    <name evidence="1" type="ORF">HDF09_001554</name>
</gene>
<dbReference type="Gene3D" id="3.40.630.30">
    <property type="match status" value="1"/>
</dbReference>
<dbReference type="SUPFAM" id="SSF56784">
    <property type="entry name" value="HAD-like"/>
    <property type="match status" value="1"/>
</dbReference>
<dbReference type="GO" id="GO:0016788">
    <property type="term" value="F:hydrolase activity, acting on ester bonds"/>
    <property type="evidence" value="ECO:0007669"/>
    <property type="project" value="UniProtKB-ARBA"/>
</dbReference>
<evidence type="ECO:0000313" key="1">
    <source>
        <dbReference type="EMBL" id="MBB5316885.1"/>
    </source>
</evidence>
<organism evidence="1 2">
    <name type="scientific">Tunturiibacter empetritectus</name>
    <dbReference type="NCBI Taxonomy" id="3069691"/>
    <lineage>
        <taxon>Bacteria</taxon>
        <taxon>Pseudomonadati</taxon>
        <taxon>Acidobacteriota</taxon>
        <taxon>Terriglobia</taxon>
        <taxon>Terriglobales</taxon>
        <taxon>Acidobacteriaceae</taxon>
        <taxon>Tunturiibacter</taxon>
    </lineage>
</organism>
<dbReference type="Gene3D" id="3.40.50.1110">
    <property type="entry name" value="SGNH hydrolase"/>
    <property type="match status" value="1"/>
</dbReference>
<dbReference type="SUPFAM" id="SSF52266">
    <property type="entry name" value="SGNH hydrolase"/>
    <property type="match status" value="1"/>
</dbReference>
<dbReference type="SUPFAM" id="SSF55729">
    <property type="entry name" value="Acyl-CoA N-acyltransferases (Nat)"/>
    <property type="match status" value="1"/>
</dbReference>
<dbReference type="AlphaFoldDB" id="A0A7W8MRJ5"/>
<dbReference type="InterPro" id="IPR010033">
    <property type="entry name" value="HAD_SF_ppase_IIIC"/>
</dbReference>
<dbReference type="InterPro" id="IPR036514">
    <property type="entry name" value="SGNH_hydro_sf"/>
</dbReference>
<reference evidence="1" key="1">
    <citation type="submission" date="2020-08" db="EMBL/GenBank/DDBJ databases">
        <title>Genomic Encyclopedia of Type Strains, Phase IV (KMG-V): Genome sequencing to study the core and pangenomes of soil and plant-associated prokaryotes.</title>
        <authorList>
            <person name="Whitman W."/>
        </authorList>
    </citation>
    <scope>NUCLEOTIDE SEQUENCE [LARGE SCALE GENOMIC DNA]</scope>
    <source>
        <strain evidence="1">M8UP27</strain>
    </source>
</reference>
<dbReference type="EMBL" id="JACHDY010000002">
    <property type="protein sequence ID" value="MBB5316885.1"/>
    <property type="molecule type" value="Genomic_DNA"/>
</dbReference>
<proteinExistence type="predicted"/>
<protein>
    <submittedName>
        <fullName evidence="1">FkbH-like protein</fullName>
    </submittedName>
</protein>
<evidence type="ECO:0000313" key="2">
    <source>
        <dbReference type="Proteomes" id="UP000568106"/>
    </source>
</evidence>
<keyword evidence="2" id="KW-1185">Reference proteome</keyword>
<dbReference type="NCBIfam" id="TIGR01686">
    <property type="entry name" value="FkbH"/>
    <property type="match status" value="1"/>
</dbReference>
<name>A0A7W8MRJ5_9BACT</name>
<dbReference type="InterPro" id="IPR010037">
    <property type="entry name" value="FkbH_domain"/>
</dbReference>
<dbReference type="Gene3D" id="3.40.50.1000">
    <property type="entry name" value="HAD superfamily/HAD-like"/>
    <property type="match status" value="1"/>
</dbReference>
<dbReference type="Proteomes" id="UP000568106">
    <property type="component" value="Unassembled WGS sequence"/>
</dbReference>
<comment type="caution">
    <text evidence="1">The sequence shown here is derived from an EMBL/GenBank/DDBJ whole genome shotgun (WGS) entry which is preliminary data.</text>
</comment>
<dbReference type="InterPro" id="IPR023214">
    <property type="entry name" value="HAD_sf"/>
</dbReference>
<sequence>MQNDTERQDLRRRIKEAIASKDAGAAVRRARRLLAAASSKPADVMFCASAFTGIAEALTNDLRAKRLKTYIVRSVTVEPILPFLTTEAVLSNYVLDLTVGGYGSYVDELLNPQSALARFKPDLVLILLDLEDIAGRLPDLCADGIGSAVEAEIEESVARVAQLLKNFRSGSSARILFQGSVVPDRTSLGDVAEANLPHGLSNAVAQLNQRLAALCRTISDCVFFDVDHLAARHGRASWRDARMFLASRLPISSTSFGAYAGGLVRSFSPLLRAPRKVLCTDLDNTLWGGVLGEEGPEGIATGTAFPGNCYLEYQRYLKQLSSRGILLAIVSKNNDADVREAFQVRAADLGLTLDTFVATKISWNEKATSIRELAEELSLGLDSFVFVDDNPVECEAIRQQLPEVAVVAAPIDEPWRLVELLSAQPFFDAAVVTDDDINRLNEYKAQAQRAELANSASNRDEFLASLEIVCTFLSALEAPLARSVQLLAKTNQFNLTTRRHSAAEVEEFASVAGGQAIAVRVRDRFGDAGVVGLALARTQGDTCSIDSLLLSCRVIGRGIETALLAYLGQNAIRAGATRLVGEFIPTKKNAPCADFYLDHGFVQDPSLAPSPTDTSPDSIFYQLDLTIAAPESPKWLTLEGKESNEFSASAVVAS</sequence>
<accession>A0A7W8MRJ5</accession>